<evidence type="ECO:0000256" key="4">
    <source>
        <dbReference type="ARBA" id="ARBA00022525"/>
    </source>
</evidence>
<dbReference type="GO" id="GO:0008009">
    <property type="term" value="F:chemokine activity"/>
    <property type="evidence" value="ECO:0007669"/>
    <property type="project" value="InterPro"/>
</dbReference>
<dbReference type="InterPro" id="IPR039809">
    <property type="entry name" value="Chemokine_b/g/d"/>
</dbReference>
<organism evidence="7 8">
    <name type="scientific">Eptatretus burgeri</name>
    <name type="common">Inshore hagfish</name>
    <dbReference type="NCBI Taxonomy" id="7764"/>
    <lineage>
        <taxon>Eukaryota</taxon>
        <taxon>Metazoa</taxon>
        <taxon>Chordata</taxon>
        <taxon>Craniata</taxon>
        <taxon>Vertebrata</taxon>
        <taxon>Cyclostomata</taxon>
        <taxon>Myxini</taxon>
        <taxon>Myxiniformes</taxon>
        <taxon>Myxinidae</taxon>
        <taxon>Eptatretinae</taxon>
        <taxon>Eptatretus</taxon>
    </lineage>
</organism>
<dbReference type="GO" id="GO:0006952">
    <property type="term" value="P:defense response"/>
    <property type="evidence" value="ECO:0007669"/>
    <property type="project" value="InterPro"/>
</dbReference>
<dbReference type="PROSITE" id="PS51257">
    <property type="entry name" value="PROKAR_LIPOPROTEIN"/>
    <property type="match status" value="1"/>
</dbReference>
<reference evidence="7" key="2">
    <citation type="submission" date="2025-09" db="UniProtKB">
        <authorList>
            <consortium name="Ensembl"/>
        </authorList>
    </citation>
    <scope>IDENTIFICATION</scope>
</reference>
<dbReference type="GO" id="GO:0006955">
    <property type="term" value="P:immune response"/>
    <property type="evidence" value="ECO:0007669"/>
    <property type="project" value="InterPro"/>
</dbReference>
<dbReference type="PRINTS" id="PR00436">
    <property type="entry name" value="INTERLEUKIN8"/>
</dbReference>
<dbReference type="InterPro" id="IPR001811">
    <property type="entry name" value="Chemokine_IL8-like_dom"/>
</dbReference>
<feature type="chain" id="PRO_5034878466" description="Chemokine interleukin-8-like domain-containing protein" evidence="5">
    <location>
        <begin position="23"/>
        <end position="94"/>
    </location>
</feature>
<evidence type="ECO:0000259" key="6">
    <source>
        <dbReference type="SMART" id="SM00199"/>
    </source>
</evidence>
<proteinExistence type="inferred from homology"/>
<evidence type="ECO:0000256" key="2">
    <source>
        <dbReference type="ARBA" id="ARBA00010665"/>
    </source>
</evidence>
<dbReference type="Ensembl" id="ENSEBUT00000001527.1">
    <property type="protein sequence ID" value="ENSEBUP00000001205.1"/>
    <property type="gene ID" value="ENSEBUG00000001103.1"/>
</dbReference>
<evidence type="ECO:0000256" key="1">
    <source>
        <dbReference type="ARBA" id="ARBA00004613"/>
    </source>
</evidence>
<dbReference type="InterPro" id="IPR036048">
    <property type="entry name" value="Interleukin_8-like_sf"/>
</dbReference>
<dbReference type="AlphaFoldDB" id="A0A8C4NE77"/>
<sequence>MNHKYIVALALVLIMGCIFSEGNPFGVGSGCQCPSVQSHFIHPNRFHNLEIISPNSGCSKTEIIVILKSDLTNTVCLDPQANWVKRVMDKLLEQ</sequence>
<dbReference type="GO" id="GO:0005615">
    <property type="term" value="C:extracellular space"/>
    <property type="evidence" value="ECO:0007669"/>
    <property type="project" value="UniProtKB-KW"/>
</dbReference>
<dbReference type="Proteomes" id="UP000694388">
    <property type="component" value="Unplaced"/>
</dbReference>
<evidence type="ECO:0000256" key="5">
    <source>
        <dbReference type="SAM" id="SignalP"/>
    </source>
</evidence>
<dbReference type="SMART" id="SM00199">
    <property type="entry name" value="SCY"/>
    <property type="match status" value="1"/>
</dbReference>
<dbReference type="Pfam" id="PF00048">
    <property type="entry name" value="IL8"/>
    <property type="match status" value="1"/>
</dbReference>
<reference evidence="7" key="1">
    <citation type="submission" date="2025-08" db="UniProtKB">
        <authorList>
            <consortium name="Ensembl"/>
        </authorList>
    </citation>
    <scope>IDENTIFICATION</scope>
</reference>
<keyword evidence="4" id="KW-0964">Secreted</keyword>
<feature type="signal peptide" evidence="5">
    <location>
        <begin position="1"/>
        <end position="22"/>
    </location>
</feature>
<feature type="domain" description="Chemokine interleukin-8-like" evidence="6">
    <location>
        <begin position="28"/>
        <end position="91"/>
    </location>
</feature>
<protein>
    <recommendedName>
        <fullName evidence="6">Chemokine interleukin-8-like domain-containing protein</fullName>
    </recommendedName>
</protein>
<name>A0A8C4NE77_EPTBU</name>
<dbReference type="GeneTree" id="ENSGT01000000214878"/>
<comment type="similarity">
    <text evidence="2">Belongs to the intercrine alpha (chemokine CxC) family.</text>
</comment>
<accession>A0A8C4NE77</accession>
<dbReference type="PANTHER" id="PTHR12015:SF198">
    <property type="entry name" value="PLATELET BASIC PROTEIN"/>
    <property type="match status" value="1"/>
</dbReference>
<dbReference type="InterPro" id="IPR033899">
    <property type="entry name" value="CXC_Chemokine_domain"/>
</dbReference>
<dbReference type="Gene3D" id="2.40.50.40">
    <property type="match status" value="1"/>
</dbReference>
<dbReference type="PANTHER" id="PTHR12015">
    <property type="entry name" value="SMALL INDUCIBLE CYTOKINE A"/>
    <property type="match status" value="1"/>
</dbReference>
<evidence type="ECO:0000313" key="8">
    <source>
        <dbReference type="Proteomes" id="UP000694388"/>
    </source>
</evidence>
<dbReference type="SUPFAM" id="SSF54117">
    <property type="entry name" value="Interleukin 8-like chemokines"/>
    <property type="match status" value="1"/>
</dbReference>
<keyword evidence="3" id="KW-0202">Cytokine</keyword>
<evidence type="ECO:0000313" key="7">
    <source>
        <dbReference type="Ensembl" id="ENSEBUP00000001205.1"/>
    </source>
</evidence>
<keyword evidence="5" id="KW-0732">Signal</keyword>
<evidence type="ECO:0000256" key="3">
    <source>
        <dbReference type="ARBA" id="ARBA00022514"/>
    </source>
</evidence>
<dbReference type="CDD" id="cd00273">
    <property type="entry name" value="Chemokine_CXC"/>
    <property type="match status" value="1"/>
</dbReference>
<comment type="subcellular location">
    <subcellularLocation>
        <location evidence="1">Secreted</location>
    </subcellularLocation>
</comment>
<keyword evidence="8" id="KW-1185">Reference proteome</keyword>
<dbReference type="FunFam" id="2.40.50.40:FF:000004">
    <property type="entry name" value="C-X-C motif chemokine"/>
    <property type="match status" value="1"/>
</dbReference>